<feature type="transmembrane region" description="Helical" evidence="8">
    <location>
        <begin position="268"/>
        <end position="288"/>
    </location>
</feature>
<feature type="transmembrane region" description="Helical" evidence="8">
    <location>
        <begin position="28"/>
        <end position="49"/>
    </location>
</feature>
<dbReference type="PANTHER" id="PTHR33908">
    <property type="entry name" value="MANNOSYLTRANSFERASE YKCB-RELATED"/>
    <property type="match status" value="1"/>
</dbReference>
<feature type="transmembrane region" description="Helical" evidence="8">
    <location>
        <begin position="102"/>
        <end position="122"/>
    </location>
</feature>
<keyword evidence="3 10" id="KW-0328">Glycosyltransferase</keyword>
<comment type="caution">
    <text evidence="10">The sequence shown here is derived from an EMBL/GenBank/DDBJ whole genome shotgun (WGS) entry which is preliminary data.</text>
</comment>
<dbReference type="EMBL" id="JBHSQJ010000061">
    <property type="protein sequence ID" value="MFC5908574.1"/>
    <property type="molecule type" value="Genomic_DNA"/>
</dbReference>
<evidence type="ECO:0000256" key="8">
    <source>
        <dbReference type="SAM" id="Phobius"/>
    </source>
</evidence>
<evidence type="ECO:0000313" key="10">
    <source>
        <dbReference type="EMBL" id="MFC5908574.1"/>
    </source>
</evidence>
<comment type="subcellular location">
    <subcellularLocation>
        <location evidence="1">Cell membrane</location>
        <topology evidence="1">Multi-pass membrane protein</topology>
    </subcellularLocation>
</comment>
<proteinExistence type="predicted"/>
<evidence type="ECO:0000256" key="3">
    <source>
        <dbReference type="ARBA" id="ARBA00022676"/>
    </source>
</evidence>
<keyword evidence="5 8" id="KW-0812">Transmembrane</keyword>
<dbReference type="Pfam" id="PF13231">
    <property type="entry name" value="PMT_2"/>
    <property type="match status" value="1"/>
</dbReference>
<feature type="transmembrane region" description="Helical" evidence="8">
    <location>
        <begin position="153"/>
        <end position="171"/>
    </location>
</feature>
<feature type="transmembrane region" description="Helical" evidence="8">
    <location>
        <begin position="300"/>
        <end position="319"/>
    </location>
</feature>
<evidence type="ECO:0000256" key="2">
    <source>
        <dbReference type="ARBA" id="ARBA00022475"/>
    </source>
</evidence>
<dbReference type="PANTHER" id="PTHR33908:SF11">
    <property type="entry name" value="MEMBRANE PROTEIN"/>
    <property type="match status" value="1"/>
</dbReference>
<evidence type="ECO:0000313" key="11">
    <source>
        <dbReference type="Proteomes" id="UP001596174"/>
    </source>
</evidence>
<evidence type="ECO:0000256" key="7">
    <source>
        <dbReference type="ARBA" id="ARBA00023136"/>
    </source>
</evidence>
<sequence>MGELALPAGWLMPGELMARARTALSTGYWTRFLPILGALVAFTHLPSFARSVWSPDEGYLATQARMLAGGGVLYDTVVDRKPPLLPWLYEAAFWLFGSASLWPLRVLALGAHLTTAALLAALARRRWGDRAGVVAGVGYALLSIGLSPEDTQAATFEVFMLPATVLAFWFAQNSRWAAAGFATAVAALTKQTGGAVLFPVLWLLWRGLRGSDGLARRDAWLRLGLGFLLPVSVIALVTGPAHFVFWVVSGSSDYASLDGAWLTMLGRAFGNLGILGAAGLGLLVPLATGLRRSLREDRDIWIWLAASVAGVLTGLHFFGHYYLQLMPPLVLLGTGALARLTRRQGLLQRFALGYGALAATVFCVLGFVWPHQPLQQATSVAEDVTRDTSPQETVLVWGMHPEIYWLADRIPGTRYLTAGLLTNFAGGRDGKGVGVDRGMADSWATFEAEMKERLPEVFVDYSDGAPYAPQNIAPIRQLLADHYTLVGRDGDAVIYRMRPSRQLNDRLHSRNVPN</sequence>
<dbReference type="InterPro" id="IPR050297">
    <property type="entry name" value="LipidA_mod_glycosyltrf_83"/>
</dbReference>
<dbReference type="InterPro" id="IPR038731">
    <property type="entry name" value="RgtA/B/C-like"/>
</dbReference>
<organism evidence="10 11">
    <name type="scientific">Streptacidiphilus monticola</name>
    <dbReference type="NCBI Taxonomy" id="2161674"/>
    <lineage>
        <taxon>Bacteria</taxon>
        <taxon>Bacillati</taxon>
        <taxon>Actinomycetota</taxon>
        <taxon>Actinomycetes</taxon>
        <taxon>Kitasatosporales</taxon>
        <taxon>Streptomycetaceae</taxon>
        <taxon>Streptacidiphilus</taxon>
    </lineage>
</organism>
<evidence type="ECO:0000256" key="1">
    <source>
        <dbReference type="ARBA" id="ARBA00004651"/>
    </source>
</evidence>
<evidence type="ECO:0000256" key="5">
    <source>
        <dbReference type="ARBA" id="ARBA00022692"/>
    </source>
</evidence>
<protein>
    <submittedName>
        <fullName evidence="10">ArnT family glycosyltransferase</fullName>
        <ecNumber evidence="10">2.4.-.-</ecNumber>
    </submittedName>
</protein>
<dbReference type="Proteomes" id="UP001596174">
    <property type="component" value="Unassembled WGS sequence"/>
</dbReference>
<gene>
    <name evidence="10" type="ORF">ACFP3V_15295</name>
</gene>
<feature type="transmembrane region" description="Helical" evidence="8">
    <location>
        <begin position="225"/>
        <end position="248"/>
    </location>
</feature>
<keyword evidence="2" id="KW-1003">Cell membrane</keyword>
<reference evidence="11" key="1">
    <citation type="journal article" date="2019" name="Int. J. Syst. Evol. Microbiol.">
        <title>The Global Catalogue of Microorganisms (GCM) 10K type strain sequencing project: providing services to taxonomists for standard genome sequencing and annotation.</title>
        <authorList>
            <consortium name="The Broad Institute Genomics Platform"/>
            <consortium name="The Broad Institute Genome Sequencing Center for Infectious Disease"/>
            <person name="Wu L."/>
            <person name="Ma J."/>
        </authorList>
    </citation>
    <scope>NUCLEOTIDE SEQUENCE [LARGE SCALE GENOMIC DNA]</scope>
    <source>
        <strain evidence="11">JCM 4816</strain>
    </source>
</reference>
<dbReference type="GO" id="GO:0016757">
    <property type="term" value="F:glycosyltransferase activity"/>
    <property type="evidence" value="ECO:0007669"/>
    <property type="project" value="UniProtKB-KW"/>
</dbReference>
<accession>A0ABW1G1Y9</accession>
<feature type="transmembrane region" description="Helical" evidence="8">
    <location>
        <begin position="350"/>
        <end position="369"/>
    </location>
</feature>
<dbReference type="RefSeq" id="WP_380583595.1">
    <property type="nucleotide sequence ID" value="NZ_JBHSQJ010000061.1"/>
</dbReference>
<keyword evidence="11" id="KW-1185">Reference proteome</keyword>
<dbReference type="EC" id="2.4.-.-" evidence="10"/>
<feature type="transmembrane region" description="Helical" evidence="8">
    <location>
        <begin position="177"/>
        <end position="204"/>
    </location>
</feature>
<evidence type="ECO:0000256" key="4">
    <source>
        <dbReference type="ARBA" id="ARBA00022679"/>
    </source>
</evidence>
<feature type="domain" description="Glycosyltransferase RgtA/B/C/D-like" evidence="9">
    <location>
        <begin position="81"/>
        <end position="233"/>
    </location>
</feature>
<keyword evidence="4 10" id="KW-0808">Transferase</keyword>
<evidence type="ECO:0000256" key="6">
    <source>
        <dbReference type="ARBA" id="ARBA00022989"/>
    </source>
</evidence>
<name>A0ABW1G1Y9_9ACTN</name>
<evidence type="ECO:0000259" key="9">
    <source>
        <dbReference type="Pfam" id="PF13231"/>
    </source>
</evidence>
<keyword evidence="6 8" id="KW-1133">Transmembrane helix</keyword>
<keyword evidence="7 8" id="KW-0472">Membrane</keyword>